<dbReference type="Gene3D" id="1.20.120.980">
    <property type="entry name" value="Serine carboxypeptidase S28, SKS domain"/>
    <property type="match status" value="1"/>
</dbReference>
<dbReference type="InterPro" id="IPR042269">
    <property type="entry name" value="Ser_carbopepase_S28_SKS"/>
</dbReference>
<evidence type="ECO:0000256" key="6">
    <source>
        <dbReference type="SAM" id="SignalP"/>
    </source>
</evidence>
<dbReference type="EMBL" id="GEZM01042852">
    <property type="protein sequence ID" value="JAV79537.1"/>
    <property type="molecule type" value="Transcribed_RNA"/>
</dbReference>
<dbReference type="GO" id="GO:0070008">
    <property type="term" value="F:serine-type exopeptidase activity"/>
    <property type="evidence" value="ECO:0007669"/>
    <property type="project" value="InterPro"/>
</dbReference>
<feature type="signal peptide" evidence="6">
    <location>
        <begin position="1"/>
        <end position="17"/>
    </location>
</feature>
<evidence type="ECO:0000313" key="7">
    <source>
        <dbReference type="EMBL" id="JAV79537.1"/>
    </source>
</evidence>
<dbReference type="InterPro" id="IPR029058">
    <property type="entry name" value="AB_hydrolase_fold"/>
</dbReference>
<dbReference type="GO" id="GO:0008239">
    <property type="term" value="F:dipeptidyl-peptidase activity"/>
    <property type="evidence" value="ECO:0007669"/>
    <property type="project" value="TreeGrafter"/>
</dbReference>
<keyword evidence="4" id="KW-0378">Hydrolase</keyword>
<dbReference type="PANTHER" id="PTHR11010:SF5">
    <property type="entry name" value="RE36938P-RELATED"/>
    <property type="match status" value="1"/>
</dbReference>
<evidence type="ECO:0008006" key="8">
    <source>
        <dbReference type="Google" id="ProtNLM"/>
    </source>
</evidence>
<evidence type="ECO:0000256" key="4">
    <source>
        <dbReference type="ARBA" id="ARBA00022801"/>
    </source>
</evidence>
<dbReference type="AlphaFoldDB" id="A0A1Y1M896"/>
<evidence type="ECO:0000256" key="1">
    <source>
        <dbReference type="ARBA" id="ARBA00011079"/>
    </source>
</evidence>
<keyword evidence="3 6" id="KW-0732">Signal</keyword>
<accession>A0A1Y1M896</accession>
<reference evidence="7" key="1">
    <citation type="journal article" date="2016" name="Sci. Rep.">
        <title>Molecular characterization of firefly nuptial gifts: a multi-omics approach sheds light on postcopulatory sexual selection.</title>
        <authorList>
            <person name="Al-Wathiqui N."/>
            <person name="Fallon T.R."/>
            <person name="South A."/>
            <person name="Weng J.K."/>
            <person name="Lewis S.M."/>
        </authorList>
    </citation>
    <scope>NUCLEOTIDE SEQUENCE</scope>
</reference>
<feature type="chain" id="PRO_5013163775" description="Serine protease" evidence="6">
    <location>
        <begin position="18"/>
        <end position="480"/>
    </location>
</feature>
<dbReference type="GO" id="GO:0006508">
    <property type="term" value="P:proteolysis"/>
    <property type="evidence" value="ECO:0007669"/>
    <property type="project" value="UniProtKB-KW"/>
</dbReference>
<name>A0A1Y1M896_PHOPY</name>
<keyword evidence="5" id="KW-0325">Glycoprotein</keyword>
<dbReference type="SUPFAM" id="SSF53474">
    <property type="entry name" value="alpha/beta-Hydrolases"/>
    <property type="match status" value="1"/>
</dbReference>
<dbReference type="Pfam" id="PF05577">
    <property type="entry name" value="Peptidase_S28"/>
    <property type="match status" value="1"/>
</dbReference>
<evidence type="ECO:0000256" key="5">
    <source>
        <dbReference type="ARBA" id="ARBA00023180"/>
    </source>
</evidence>
<organism evidence="7">
    <name type="scientific">Photinus pyralis</name>
    <name type="common">Common eastern firefly</name>
    <name type="synonym">Lampyris pyralis</name>
    <dbReference type="NCBI Taxonomy" id="7054"/>
    <lineage>
        <taxon>Eukaryota</taxon>
        <taxon>Metazoa</taxon>
        <taxon>Ecdysozoa</taxon>
        <taxon>Arthropoda</taxon>
        <taxon>Hexapoda</taxon>
        <taxon>Insecta</taxon>
        <taxon>Pterygota</taxon>
        <taxon>Neoptera</taxon>
        <taxon>Endopterygota</taxon>
        <taxon>Coleoptera</taxon>
        <taxon>Polyphaga</taxon>
        <taxon>Elateriformia</taxon>
        <taxon>Elateroidea</taxon>
        <taxon>Lampyridae</taxon>
        <taxon>Lampyrinae</taxon>
        <taxon>Photinus</taxon>
    </lineage>
</organism>
<sequence>MKEVFYVLCAIAIAACAEDDAQTNSTAIADQSIDFMKYLMKRYKVKEHWMTVPLDHFNLFDNRTWQMRYLVSERLFKPGGPIIIEVGGEWTIDGTSLIMGSLAELARDHHGMLVETEHRYYGESLPFGKNFTVEQYKYLQMEQALEDIAYFIEKFKAANPALNNSKVIIHGCSYPGMLVTWMRIRFPHIVDISYASSAPLGVGLDYPEFFEVVNDVYANVSGECIETVRVGFNETTHLLKTDAGRTKVREAFKGWTCGDIDEMNSMEILGKIVQVLNVMHDPSQYEEVACLSMSLDDDELKAFQRLANFITLKSKHIASCKSEASAEPDINSKSWAYQTCTEMGTFQTLNRKNSHHPFEMDMSVEESVQECVDEFGGVVTEHVLRTGIERVIRRYGGKKPKVTKVVSIQGTHDPWKHLAHLEDYGPEAPVWVIDGSHCADVTPRDDDSEQVVEVRARVKNLITKWLKEISPEEEEEKEEV</sequence>
<evidence type="ECO:0000256" key="2">
    <source>
        <dbReference type="ARBA" id="ARBA00022670"/>
    </source>
</evidence>
<dbReference type="InterPro" id="IPR008758">
    <property type="entry name" value="Peptidase_S28"/>
</dbReference>
<dbReference type="PROSITE" id="PS51257">
    <property type="entry name" value="PROKAR_LIPOPROTEIN"/>
    <property type="match status" value="1"/>
</dbReference>
<comment type="similarity">
    <text evidence="1">Belongs to the peptidase S28 family.</text>
</comment>
<dbReference type="Gene3D" id="3.40.50.1820">
    <property type="entry name" value="alpha/beta hydrolase"/>
    <property type="match status" value="1"/>
</dbReference>
<evidence type="ECO:0000256" key="3">
    <source>
        <dbReference type="ARBA" id="ARBA00022729"/>
    </source>
</evidence>
<keyword evidence="2" id="KW-0645">Protease</keyword>
<protein>
    <recommendedName>
        <fullName evidence="8">Serine protease</fullName>
    </recommendedName>
</protein>
<proteinExistence type="inferred from homology"/>
<dbReference type="PANTHER" id="PTHR11010">
    <property type="entry name" value="PROTEASE S28 PRO-X CARBOXYPEPTIDASE-RELATED"/>
    <property type="match status" value="1"/>
</dbReference>